<dbReference type="SUPFAM" id="SSF54427">
    <property type="entry name" value="NTF2-like"/>
    <property type="match status" value="1"/>
</dbReference>
<organism evidence="3 4">
    <name type="scientific">Glaciimonas soli</name>
    <dbReference type="NCBI Taxonomy" id="2590999"/>
    <lineage>
        <taxon>Bacteria</taxon>
        <taxon>Pseudomonadati</taxon>
        <taxon>Pseudomonadota</taxon>
        <taxon>Betaproteobacteria</taxon>
        <taxon>Burkholderiales</taxon>
        <taxon>Oxalobacteraceae</taxon>
        <taxon>Glaciimonas</taxon>
    </lineage>
</organism>
<reference evidence="3 4" key="1">
    <citation type="submission" date="2019-10" db="EMBL/GenBank/DDBJ databases">
        <title>Glaciimonas soli sp. nov., a psychrophilic bacterium isolated from the forest soil of a high elevation mountain in Taiwan.</title>
        <authorList>
            <person name="Wang L.-T."/>
            <person name="Shieh W.Y."/>
        </authorList>
    </citation>
    <scope>NUCLEOTIDE SEQUENCE [LARGE SCALE GENOMIC DNA]</scope>
    <source>
        <strain evidence="3 4">GS1</strain>
    </source>
</reference>
<dbReference type="AlphaFoldDB" id="A0A843YZX9"/>
<sequence length="172" mass="18973">MNMPGRKLAMLTLAVTLGGIPVMHATAAETEALPYSNDPAVSATQHEVYDVVHRYESALNAGDTKAILDLFANDSVAEWNDKRTYATRQQKMDGYGDLFKIAKFTTVFSYDAINVYGDTAVVRTHHHKGAAVVENGKKVIDLNREVFVLHKVDGAWKIVLYTFNTDPVQGEG</sequence>
<accession>A0A843YZX9</accession>
<dbReference type="Gene3D" id="3.10.450.50">
    <property type="match status" value="1"/>
</dbReference>
<dbReference type="InterPro" id="IPR032710">
    <property type="entry name" value="NTF2-like_dom_sf"/>
</dbReference>
<dbReference type="EMBL" id="WINI01000025">
    <property type="protein sequence ID" value="MQR02792.1"/>
    <property type="molecule type" value="Genomic_DNA"/>
</dbReference>
<dbReference type="Proteomes" id="UP000451565">
    <property type="component" value="Unassembled WGS sequence"/>
</dbReference>
<gene>
    <name evidence="3" type="ORF">GEV47_19160</name>
</gene>
<dbReference type="OrthoDB" id="6491893at2"/>
<protein>
    <submittedName>
        <fullName evidence="3">DUF4440 domain-containing protein</fullName>
    </submittedName>
</protein>
<comment type="caution">
    <text evidence="3">The sequence shown here is derived from an EMBL/GenBank/DDBJ whole genome shotgun (WGS) entry which is preliminary data.</text>
</comment>
<evidence type="ECO:0000259" key="2">
    <source>
        <dbReference type="Pfam" id="PF14534"/>
    </source>
</evidence>
<name>A0A843YZX9_9BURK</name>
<feature type="chain" id="PRO_5032452505" evidence="1">
    <location>
        <begin position="28"/>
        <end position="172"/>
    </location>
</feature>
<evidence type="ECO:0000256" key="1">
    <source>
        <dbReference type="SAM" id="SignalP"/>
    </source>
</evidence>
<feature type="domain" description="DUF4440" evidence="2">
    <location>
        <begin position="51"/>
        <end position="158"/>
    </location>
</feature>
<feature type="signal peptide" evidence="1">
    <location>
        <begin position="1"/>
        <end position="27"/>
    </location>
</feature>
<dbReference type="InterPro" id="IPR027843">
    <property type="entry name" value="DUF4440"/>
</dbReference>
<keyword evidence="4" id="KW-1185">Reference proteome</keyword>
<dbReference type="Pfam" id="PF14534">
    <property type="entry name" value="DUF4440"/>
    <property type="match status" value="1"/>
</dbReference>
<evidence type="ECO:0000313" key="4">
    <source>
        <dbReference type="Proteomes" id="UP000451565"/>
    </source>
</evidence>
<proteinExistence type="predicted"/>
<keyword evidence="1" id="KW-0732">Signal</keyword>
<evidence type="ECO:0000313" key="3">
    <source>
        <dbReference type="EMBL" id="MQR02792.1"/>
    </source>
</evidence>